<dbReference type="PANTHER" id="PTHR43669">
    <property type="entry name" value="5-KETO-D-GLUCONATE 5-REDUCTASE"/>
    <property type="match status" value="1"/>
</dbReference>
<keyword evidence="2" id="KW-0560">Oxidoreductase</keyword>
<comment type="similarity">
    <text evidence="1">Belongs to the short-chain dehydrogenases/reductases (SDR) family.</text>
</comment>
<dbReference type="InterPro" id="IPR002347">
    <property type="entry name" value="SDR_fam"/>
</dbReference>
<dbReference type="Gene3D" id="3.40.50.720">
    <property type="entry name" value="NAD(P)-binding Rossmann-like Domain"/>
    <property type="match status" value="1"/>
</dbReference>
<dbReference type="InterPro" id="IPR036291">
    <property type="entry name" value="NAD(P)-bd_dom_sf"/>
</dbReference>
<protein>
    <submittedName>
        <fullName evidence="4">SDR family oxidoreductase</fullName>
    </submittedName>
</protein>
<proteinExistence type="inferred from homology"/>
<gene>
    <name evidence="4" type="ORF">GCM10023307_03080</name>
</gene>
<keyword evidence="5" id="KW-1185">Reference proteome</keyword>
<dbReference type="EMBL" id="BAABJE010000001">
    <property type="protein sequence ID" value="GAA4781974.1"/>
    <property type="molecule type" value="Genomic_DNA"/>
</dbReference>
<feature type="region of interest" description="Disordered" evidence="3">
    <location>
        <begin position="256"/>
        <end position="277"/>
    </location>
</feature>
<evidence type="ECO:0000313" key="5">
    <source>
        <dbReference type="Proteomes" id="UP001499959"/>
    </source>
</evidence>
<comment type="caution">
    <text evidence="4">The sequence shown here is derived from an EMBL/GenBank/DDBJ whole genome shotgun (WGS) entry which is preliminary data.</text>
</comment>
<dbReference type="RefSeq" id="WP_345301510.1">
    <property type="nucleotide sequence ID" value="NZ_BAABJE010000001.1"/>
</dbReference>
<dbReference type="PANTHER" id="PTHR43669:SF12">
    <property type="entry name" value="BLR5618 PROTEIN"/>
    <property type="match status" value="1"/>
</dbReference>
<evidence type="ECO:0000313" key="4">
    <source>
        <dbReference type="EMBL" id="GAA4781974.1"/>
    </source>
</evidence>
<dbReference type="Pfam" id="PF13561">
    <property type="entry name" value="adh_short_C2"/>
    <property type="match status" value="1"/>
</dbReference>
<reference evidence="5" key="1">
    <citation type="journal article" date="2019" name="Int. J. Syst. Evol. Microbiol.">
        <title>The Global Catalogue of Microorganisms (GCM) 10K type strain sequencing project: providing services to taxonomists for standard genome sequencing and annotation.</title>
        <authorList>
            <consortium name="The Broad Institute Genomics Platform"/>
            <consortium name="The Broad Institute Genome Sequencing Center for Infectious Disease"/>
            <person name="Wu L."/>
            <person name="Ma J."/>
        </authorList>
    </citation>
    <scope>NUCLEOTIDE SEQUENCE [LARGE SCALE GENOMIC DNA]</scope>
    <source>
        <strain evidence="5">JCM 18204</strain>
    </source>
</reference>
<name>A0ABP9AIK0_9GAMM</name>
<accession>A0ABP9AIK0</accession>
<evidence type="ECO:0000256" key="2">
    <source>
        <dbReference type="ARBA" id="ARBA00023002"/>
    </source>
</evidence>
<evidence type="ECO:0000256" key="1">
    <source>
        <dbReference type="ARBA" id="ARBA00006484"/>
    </source>
</evidence>
<dbReference type="Proteomes" id="UP001499959">
    <property type="component" value="Unassembled WGS sequence"/>
</dbReference>
<organism evidence="4 5">
    <name type="scientific">Lysobacter hankyongensis</name>
    <dbReference type="NCBI Taxonomy" id="1176535"/>
    <lineage>
        <taxon>Bacteria</taxon>
        <taxon>Pseudomonadati</taxon>
        <taxon>Pseudomonadota</taxon>
        <taxon>Gammaproteobacteria</taxon>
        <taxon>Lysobacterales</taxon>
        <taxon>Lysobacteraceae</taxon>
        <taxon>Lysobacter</taxon>
    </lineage>
</organism>
<evidence type="ECO:0000256" key="3">
    <source>
        <dbReference type="SAM" id="MobiDB-lite"/>
    </source>
</evidence>
<sequence length="277" mass="28765">MSGTITQQFLTPVLVLGADREPGRGVVAAAAAIGRPIIATGTDKEALAGLRRLHPEAALTLIAGDSRDDAHAARLASAVAALDRPLGAVVAAIEPPSLRGRVLDQPAETLHEALDRTLIAHAAAARHLLPLLKRCDRGGAYVMLGGPGSRAPWAGYGHRSVAAAALRMLAEVLHNEARTLSLRLQLLCVEDPLDDEASPLTARAIGSKALSLALCERCTEATRAVVDFRAQAPTCTSPPSAHRALADARALLRRLSSPNVSSSTSPGTSSPSKDPTP</sequence>
<dbReference type="SUPFAM" id="SSF51735">
    <property type="entry name" value="NAD(P)-binding Rossmann-fold domains"/>
    <property type="match status" value="1"/>
</dbReference>